<keyword evidence="3" id="KW-0547">Nucleotide-binding</keyword>
<name>A0A438GG94_VITVI</name>
<dbReference type="GO" id="GO:0005524">
    <property type="term" value="F:ATP binding"/>
    <property type="evidence" value="ECO:0007669"/>
    <property type="project" value="UniProtKB-KW"/>
</dbReference>
<dbReference type="Proteomes" id="UP000288805">
    <property type="component" value="Unassembled WGS sequence"/>
</dbReference>
<dbReference type="GO" id="GO:0006952">
    <property type="term" value="P:defense response"/>
    <property type="evidence" value="ECO:0007669"/>
    <property type="project" value="UniProtKB-KW"/>
</dbReference>
<feature type="domain" description="R13L1/DRL21-like LRR repeat region" evidence="8">
    <location>
        <begin position="299"/>
        <end position="402"/>
    </location>
</feature>
<evidence type="ECO:0000256" key="1">
    <source>
        <dbReference type="ARBA" id="ARBA00022614"/>
    </source>
</evidence>
<evidence type="ECO:0000256" key="3">
    <source>
        <dbReference type="ARBA" id="ARBA00022741"/>
    </source>
</evidence>
<dbReference type="PANTHER" id="PTHR36766:SF51">
    <property type="entry name" value="DISEASE RESISTANCE RPP13-LIKE PROTEIN 1"/>
    <property type="match status" value="1"/>
</dbReference>
<dbReference type="InterPro" id="IPR002182">
    <property type="entry name" value="NB-ARC"/>
</dbReference>
<dbReference type="PRINTS" id="PR00364">
    <property type="entry name" value="DISEASERSIST"/>
</dbReference>
<dbReference type="GO" id="GO:0043531">
    <property type="term" value="F:ADP binding"/>
    <property type="evidence" value="ECO:0007669"/>
    <property type="project" value="InterPro"/>
</dbReference>
<dbReference type="InterPro" id="IPR056789">
    <property type="entry name" value="LRR_R13L1-DRL21"/>
</dbReference>
<evidence type="ECO:0000259" key="8">
    <source>
        <dbReference type="Pfam" id="PF25019"/>
    </source>
</evidence>
<keyword evidence="2" id="KW-0677">Repeat</keyword>
<dbReference type="InterPro" id="IPR032675">
    <property type="entry name" value="LRR_dom_sf"/>
</dbReference>
<dbReference type="Gene3D" id="3.80.10.10">
    <property type="entry name" value="Ribonuclease Inhibitor"/>
    <property type="match status" value="2"/>
</dbReference>
<protein>
    <submittedName>
        <fullName evidence="9">Putative disease resistance protein RGA3</fullName>
    </submittedName>
</protein>
<evidence type="ECO:0000256" key="2">
    <source>
        <dbReference type="ARBA" id="ARBA00022737"/>
    </source>
</evidence>
<dbReference type="Pfam" id="PF18052">
    <property type="entry name" value="Rx_N"/>
    <property type="match status" value="1"/>
</dbReference>
<feature type="domain" description="NB-ARC" evidence="6">
    <location>
        <begin position="120"/>
        <end position="175"/>
    </location>
</feature>
<dbReference type="EMBL" id="QGNW01000444">
    <property type="protein sequence ID" value="RVW71208.1"/>
    <property type="molecule type" value="Genomic_DNA"/>
</dbReference>
<evidence type="ECO:0000256" key="4">
    <source>
        <dbReference type="ARBA" id="ARBA00022821"/>
    </source>
</evidence>
<sequence length="555" mass="62493">MLLKIYAVMEDAEEKQMTNRLVKMWLDELKDLAYDVEDILDEFATEALQRNLMAIPQPSTSKVWSFIPSCCTSFSASAVKFNFRMGSKIETITARLQDISTQKSDLVLRENAGGNESTDNEVCIISVVGMGGLGKTNLAQLAYNDEKVKDHFDLRVWVCVSDDIEVLRIAKIILQFLLILDNVWSERSDKWDSLCYPLGAGVSGSKIIVTTRNMGVVSAITGTCSSYTLAELSFDDCLSLFTQQALRRRNYDNHPNLKAIGEEIVKKCKGLPLAAKTLGGLLRTKIDLDAWREISRINIRDAMDANLKHKHNIEELIMEWSNNFGDSRIEWNEMPVLELLQPHGNLKKLTVAFYGGTNFPSWMGDPSFSTMVSLTLKDCRMCTSLPSLRQLSSLKELCIEGMSEIKTIGAEFYGKVSLSVKPFLSLVSLIFGDMTEWEEWCFSNVVEEVELFSHLQELTLRNCPKLIKKLPDCLPSLLKLNIFKCPKLADPLERFPCLGHLHLTEMPFLAALENLVIRDCDELTSLWENGLGAESLCHLQHLKIQGCPALVSLEE</sequence>
<dbReference type="AlphaFoldDB" id="A0A438GG94"/>
<dbReference type="InterPro" id="IPR041118">
    <property type="entry name" value="Rx_N"/>
</dbReference>
<dbReference type="Pfam" id="PF00931">
    <property type="entry name" value="NB-ARC"/>
    <property type="match status" value="1"/>
</dbReference>
<evidence type="ECO:0000256" key="5">
    <source>
        <dbReference type="ARBA" id="ARBA00022840"/>
    </source>
</evidence>
<evidence type="ECO:0000313" key="10">
    <source>
        <dbReference type="Proteomes" id="UP000288805"/>
    </source>
</evidence>
<accession>A0A438GG94</accession>
<feature type="domain" description="Disease resistance N-terminal" evidence="7">
    <location>
        <begin position="2"/>
        <end position="58"/>
    </location>
</feature>
<organism evidence="9 10">
    <name type="scientific">Vitis vinifera</name>
    <name type="common">Grape</name>
    <dbReference type="NCBI Taxonomy" id="29760"/>
    <lineage>
        <taxon>Eukaryota</taxon>
        <taxon>Viridiplantae</taxon>
        <taxon>Streptophyta</taxon>
        <taxon>Embryophyta</taxon>
        <taxon>Tracheophyta</taxon>
        <taxon>Spermatophyta</taxon>
        <taxon>Magnoliopsida</taxon>
        <taxon>eudicotyledons</taxon>
        <taxon>Gunneridae</taxon>
        <taxon>Pentapetalae</taxon>
        <taxon>rosids</taxon>
        <taxon>Vitales</taxon>
        <taxon>Vitaceae</taxon>
        <taxon>Viteae</taxon>
        <taxon>Vitis</taxon>
    </lineage>
</organism>
<reference evidence="9 10" key="1">
    <citation type="journal article" date="2018" name="PLoS Genet.">
        <title>Population sequencing reveals clonal diversity and ancestral inbreeding in the grapevine cultivar Chardonnay.</title>
        <authorList>
            <person name="Roach M.J."/>
            <person name="Johnson D.L."/>
            <person name="Bohlmann J."/>
            <person name="van Vuuren H.J."/>
            <person name="Jones S.J."/>
            <person name="Pretorius I.S."/>
            <person name="Schmidt S.A."/>
            <person name="Borneman A.R."/>
        </authorList>
    </citation>
    <scope>NUCLEOTIDE SEQUENCE [LARGE SCALE GENOMIC DNA]</scope>
    <source>
        <strain evidence="10">cv. Chardonnay</strain>
        <tissue evidence="9">Leaf</tissue>
    </source>
</reference>
<dbReference type="Gene3D" id="1.20.5.4130">
    <property type="match status" value="1"/>
</dbReference>
<dbReference type="Pfam" id="PF25019">
    <property type="entry name" value="LRR_R13L1-DRL21"/>
    <property type="match status" value="1"/>
</dbReference>
<keyword evidence="4" id="KW-0611">Plant defense</keyword>
<evidence type="ECO:0000259" key="6">
    <source>
        <dbReference type="Pfam" id="PF00931"/>
    </source>
</evidence>
<proteinExistence type="predicted"/>
<evidence type="ECO:0000313" key="9">
    <source>
        <dbReference type="EMBL" id="RVW71208.1"/>
    </source>
</evidence>
<keyword evidence="1" id="KW-0433">Leucine-rich repeat</keyword>
<dbReference type="PANTHER" id="PTHR36766">
    <property type="entry name" value="PLANT BROAD-SPECTRUM MILDEW RESISTANCE PROTEIN RPW8"/>
    <property type="match status" value="1"/>
</dbReference>
<evidence type="ECO:0000259" key="7">
    <source>
        <dbReference type="Pfam" id="PF18052"/>
    </source>
</evidence>
<dbReference type="Gene3D" id="3.40.50.300">
    <property type="entry name" value="P-loop containing nucleotide triphosphate hydrolases"/>
    <property type="match status" value="2"/>
</dbReference>
<dbReference type="SUPFAM" id="SSF52540">
    <property type="entry name" value="P-loop containing nucleoside triphosphate hydrolases"/>
    <property type="match status" value="1"/>
</dbReference>
<comment type="caution">
    <text evidence="9">The sequence shown here is derived from an EMBL/GenBank/DDBJ whole genome shotgun (WGS) entry which is preliminary data.</text>
</comment>
<dbReference type="GO" id="GO:0051707">
    <property type="term" value="P:response to other organism"/>
    <property type="evidence" value="ECO:0007669"/>
    <property type="project" value="UniProtKB-ARBA"/>
</dbReference>
<gene>
    <name evidence="9" type="primary">RGA3_38</name>
    <name evidence="9" type="ORF">CK203_054377</name>
</gene>
<keyword evidence="5" id="KW-0067">ATP-binding</keyword>
<dbReference type="InterPro" id="IPR027417">
    <property type="entry name" value="P-loop_NTPase"/>
</dbReference>
<dbReference type="SUPFAM" id="SSF52058">
    <property type="entry name" value="L domain-like"/>
    <property type="match status" value="1"/>
</dbReference>